<evidence type="ECO:0000313" key="11">
    <source>
        <dbReference type="EMBL" id="BCO09785.1"/>
    </source>
</evidence>
<dbReference type="EMBL" id="AP024233">
    <property type="protein sequence ID" value="BCO09785.1"/>
    <property type="molecule type" value="Genomic_DNA"/>
</dbReference>
<evidence type="ECO:0000256" key="3">
    <source>
        <dbReference type="ARBA" id="ARBA00022679"/>
    </source>
</evidence>
<dbReference type="CDD" id="cd05403">
    <property type="entry name" value="NT_KNTase_like"/>
    <property type="match status" value="1"/>
</dbReference>
<dbReference type="PANTHER" id="PTHR33571:SF12">
    <property type="entry name" value="BSL3053 PROTEIN"/>
    <property type="match status" value="1"/>
</dbReference>
<dbReference type="Pfam" id="PF01909">
    <property type="entry name" value="NTP_transf_2"/>
    <property type="match status" value="1"/>
</dbReference>
<reference evidence="11" key="1">
    <citation type="submission" date="2020-12" db="EMBL/GenBank/DDBJ databases">
        <title>Desulfobium dissulfuricans gen. nov., sp. nov., a novel mesophilic, sulfate-reducing bacterium isolated from a deep-sea hydrothermal vent.</title>
        <authorList>
            <person name="Hashimoto Y."/>
            <person name="Tame A."/>
            <person name="Sawayama S."/>
            <person name="Miyazaki J."/>
            <person name="Takai K."/>
            <person name="Nakagawa S."/>
        </authorList>
    </citation>
    <scope>NUCLEOTIDE SEQUENCE</scope>
    <source>
        <strain evidence="11">GF1</strain>
    </source>
</reference>
<comment type="cofactor">
    <cofactor evidence="1">
        <name>Mg(2+)</name>
        <dbReference type="ChEBI" id="CHEBI:18420"/>
    </cofactor>
</comment>
<keyword evidence="12" id="KW-1185">Reference proteome</keyword>
<sequence>MREQSVNEYYKLQQKKNEILAIARQYGIVDIRVFGSVARGNESPQSDIDLLVKLEAGCSLLDLGGALVKLEKLLGRKVDIVTEKGLHWYLRDKIKKEARPL</sequence>
<evidence type="ECO:0000256" key="7">
    <source>
        <dbReference type="ARBA" id="ARBA00022840"/>
    </source>
</evidence>
<name>A0A915UAP3_9BACT</name>
<dbReference type="InterPro" id="IPR043519">
    <property type="entry name" value="NT_sf"/>
</dbReference>
<organism evidence="11 12">
    <name type="scientific">Desulfolithobacter dissulfuricans</name>
    <dbReference type="NCBI Taxonomy" id="2795293"/>
    <lineage>
        <taxon>Bacteria</taxon>
        <taxon>Pseudomonadati</taxon>
        <taxon>Thermodesulfobacteriota</taxon>
        <taxon>Desulfobulbia</taxon>
        <taxon>Desulfobulbales</taxon>
        <taxon>Desulfobulbaceae</taxon>
        <taxon>Desulfolithobacter</taxon>
    </lineage>
</organism>
<keyword evidence="7" id="KW-0067">ATP-binding</keyword>
<evidence type="ECO:0000259" key="10">
    <source>
        <dbReference type="Pfam" id="PF01909"/>
    </source>
</evidence>
<accession>A0A915UAP3</accession>
<evidence type="ECO:0000256" key="6">
    <source>
        <dbReference type="ARBA" id="ARBA00022741"/>
    </source>
</evidence>
<dbReference type="GO" id="GO:0046872">
    <property type="term" value="F:metal ion binding"/>
    <property type="evidence" value="ECO:0007669"/>
    <property type="project" value="UniProtKB-KW"/>
</dbReference>
<dbReference type="Gene3D" id="3.30.460.10">
    <property type="entry name" value="Beta Polymerase, domain 2"/>
    <property type="match status" value="1"/>
</dbReference>
<feature type="domain" description="Polymerase nucleotidyl transferase" evidence="10">
    <location>
        <begin position="20"/>
        <end position="99"/>
    </location>
</feature>
<dbReference type="SUPFAM" id="SSF81301">
    <property type="entry name" value="Nucleotidyltransferase"/>
    <property type="match status" value="1"/>
</dbReference>
<dbReference type="PANTHER" id="PTHR33571">
    <property type="entry name" value="SSL8005 PROTEIN"/>
    <property type="match status" value="1"/>
</dbReference>
<protein>
    <submittedName>
        <fullName evidence="11">Nucleotidyltransferase</fullName>
    </submittedName>
</protein>
<dbReference type="Proteomes" id="UP001063350">
    <property type="component" value="Chromosome"/>
</dbReference>
<gene>
    <name evidence="11" type="ORF">GF1_21610</name>
</gene>
<evidence type="ECO:0000256" key="8">
    <source>
        <dbReference type="ARBA" id="ARBA00022842"/>
    </source>
</evidence>
<dbReference type="InterPro" id="IPR002934">
    <property type="entry name" value="Polymerase_NTP_transf_dom"/>
</dbReference>
<keyword evidence="3" id="KW-0808">Transferase</keyword>
<dbReference type="InterPro" id="IPR052038">
    <property type="entry name" value="Type-VII_TA_antitoxin"/>
</dbReference>
<dbReference type="GO" id="GO:0005524">
    <property type="term" value="F:ATP binding"/>
    <property type="evidence" value="ECO:0007669"/>
    <property type="project" value="UniProtKB-KW"/>
</dbReference>
<keyword evidence="6" id="KW-0547">Nucleotide-binding</keyword>
<keyword evidence="4" id="KW-0548">Nucleotidyltransferase</keyword>
<dbReference type="GO" id="GO:0016779">
    <property type="term" value="F:nucleotidyltransferase activity"/>
    <property type="evidence" value="ECO:0007669"/>
    <property type="project" value="UniProtKB-KW"/>
</dbReference>
<keyword evidence="5" id="KW-0479">Metal-binding</keyword>
<dbReference type="KEGG" id="ddu:GF1_21610"/>
<comment type="similarity">
    <text evidence="9">Belongs to the MntA antitoxin family.</text>
</comment>
<evidence type="ECO:0000256" key="2">
    <source>
        <dbReference type="ARBA" id="ARBA00022649"/>
    </source>
</evidence>
<evidence type="ECO:0000256" key="5">
    <source>
        <dbReference type="ARBA" id="ARBA00022723"/>
    </source>
</evidence>
<keyword evidence="2" id="KW-1277">Toxin-antitoxin system</keyword>
<evidence type="ECO:0000256" key="1">
    <source>
        <dbReference type="ARBA" id="ARBA00001946"/>
    </source>
</evidence>
<keyword evidence="8" id="KW-0460">Magnesium</keyword>
<proteinExistence type="inferred from homology"/>
<evidence type="ECO:0000313" key="12">
    <source>
        <dbReference type="Proteomes" id="UP001063350"/>
    </source>
</evidence>
<evidence type="ECO:0000256" key="9">
    <source>
        <dbReference type="ARBA" id="ARBA00038276"/>
    </source>
</evidence>
<evidence type="ECO:0000256" key="4">
    <source>
        <dbReference type="ARBA" id="ARBA00022695"/>
    </source>
</evidence>
<dbReference type="AlphaFoldDB" id="A0A915UAP3"/>